<accession>A0A8K0CJF8</accession>
<keyword evidence="8" id="KW-0067">ATP-binding</keyword>
<keyword evidence="7" id="KW-0418">Kinase</keyword>
<dbReference type="AlphaFoldDB" id="A0A8K0CJF8"/>
<evidence type="ECO:0000256" key="9">
    <source>
        <dbReference type="ARBA" id="ARBA00023242"/>
    </source>
</evidence>
<dbReference type="GO" id="GO:0005524">
    <property type="term" value="F:ATP binding"/>
    <property type="evidence" value="ECO:0007669"/>
    <property type="project" value="UniProtKB-KW"/>
</dbReference>
<sequence length="550" mass="62820">MLLRLNRLIYLCITVGLARIEGKQNVANRALGNLLHIGNLTSDIQNKITMEEAQLCWLDNKTRARYILRNLLSKSNENHRLHAAALKLYGTWLMETCSENPNTIISDYFLKSFEILTTNSEITKADCQNIYETYDVLARFADLQYQQVLNYIKSSVFECKVENMEKSKETANKIVQQAGGSGRLKGDELKAAVTHQRQSSIDKTEIHNTYEEKSAYLNLAMKYYMANLHHSDENNLRIFRILSLWLENRTNTNLKQLLGANLTKIASYKYIPILPQLIPHITNSNEDFFGDQINSIIKRCAIDHPHHTLPIILALAHNKKDRDYSNSKTITTSNELRIAGAQNLIEDLKERHGLTRLIEDMEALLKALVQLAYVDENRCKLVNEKKKIYTIPSSCLITKIKNLDNVLLPTHTLPIKKNCDYSYIVGIHSFDKNFANVGGLNAPKRITCLGTDGLNRIQLVKGKDDLRQDAVMQQVFNIMNELLHSNKQTSKLLIRTYKIVPLSQRSGILEWVPNSMSLSDYLIGEDDKPGAHQIHNRSDIKPAQCRKEFA</sequence>
<dbReference type="InterPro" id="IPR018936">
    <property type="entry name" value="PI3/4_kinase_CS"/>
</dbReference>
<dbReference type="Pfam" id="PF00454">
    <property type="entry name" value="PI3_PI4_kinase"/>
    <property type="match status" value="1"/>
</dbReference>
<evidence type="ECO:0000259" key="15">
    <source>
        <dbReference type="PROSITE" id="PS50290"/>
    </source>
</evidence>
<dbReference type="FunFam" id="3.30.1010.10:FF:000023">
    <property type="entry name" value="Serine/threonine-protein kinase ATM"/>
    <property type="match status" value="1"/>
</dbReference>
<feature type="signal peptide" evidence="14">
    <location>
        <begin position="1"/>
        <end position="22"/>
    </location>
</feature>
<dbReference type="EMBL" id="VTPC01076648">
    <property type="protein sequence ID" value="KAF2888503.1"/>
    <property type="molecule type" value="Genomic_DNA"/>
</dbReference>
<dbReference type="Gene3D" id="3.30.1010.10">
    <property type="entry name" value="Phosphatidylinositol 3-kinase Catalytic Subunit, Chain A, domain 4"/>
    <property type="match status" value="1"/>
</dbReference>
<feature type="domain" description="FAT" evidence="16">
    <location>
        <begin position="1"/>
        <end position="318"/>
    </location>
</feature>
<evidence type="ECO:0000256" key="13">
    <source>
        <dbReference type="ARBA" id="ARBA00073111"/>
    </source>
</evidence>
<reference evidence="17" key="1">
    <citation type="submission" date="2019-08" db="EMBL/GenBank/DDBJ databases">
        <title>The genome of the North American firefly Photinus pyralis.</title>
        <authorList>
            <consortium name="Photinus pyralis genome working group"/>
            <person name="Fallon T.R."/>
            <person name="Sander Lower S.E."/>
            <person name="Weng J.-K."/>
        </authorList>
    </citation>
    <scope>NUCLEOTIDE SEQUENCE</scope>
    <source>
        <strain evidence="17">TRF0915ILg1</strain>
        <tissue evidence="17">Whole body</tissue>
    </source>
</reference>
<feature type="non-terminal residue" evidence="17">
    <location>
        <position position="550"/>
    </location>
</feature>
<evidence type="ECO:0000256" key="3">
    <source>
        <dbReference type="ARBA" id="ARBA00022527"/>
    </source>
</evidence>
<keyword evidence="5" id="KW-0547">Nucleotide-binding</keyword>
<dbReference type="Proteomes" id="UP000801492">
    <property type="component" value="Unassembled WGS sequence"/>
</dbReference>
<evidence type="ECO:0000256" key="10">
    <source>
        <dbReference type="ARBA" id="ARBA00023306"/>
    </source>
</evidence>
<evidence type="ECO:0000313" key="18">
    <source>
        <dbReference type="Proteomes" id="UP000801492"/>
    </source>
</evidence>
<keyword evidence="6" id="KW-0227">DNA damage</keyword>
<evidence type="ECO:0000256" key="12">
    <source>
        <dbReference type="ARBA" id="ARBA00048679"/>
    </source>
</evidence>
<dbReference type="InterPro" id="IPR011009">
    <property type="entry name" value="Kinase-like_dom_sf"/>
</dbReference>
<evidence type="ECO:0000256" key="11">
    <source>
        <dbReference type="ARBA" id="ARBA00047899"/>
    </source>
</evidence>
<organism evidence="17 18">
    <name type="scientific">Ignelater luminosus</name>
    <name type="common">Cucubano</name>
    <name type="synonym">Pyrophorus luminosus</name>
    <dbReference type="NCBI Taxonomy" id="2038154"/>
    <lineage>
        <taxon>Eukaryota</taxon>
        <taxon>Metazoa</taxon>
        <taxon>Ecdysozoa</taxon>
        <taxon>Arthropoda</taxon>
        <taxon>Hexapoda</taxon>
        <taxon>Insecta</taxon>
        <taxon>Pterygota</taxon>
        <taxon>Neoptera</taxon>
        <taxon>Endopterygota</taxon>
        <taxon>Coleoptera</taxon>
        <taxon>Polyphaga</taxon>
        <taxon>Elateriformia</taxon>
        <taxon>Elateroidea</taxon>
        <taxon>Elateridae</taxon>
        <taxon>Agrypninae</taxon>
        <taxon>Pyrophorini</taxon>
        <taxon>Ignelater</taxon>
    </lineage>
</organism>
<keyword evidence="9" id="KW-0539">Nucleus</keyword>
<dbReference type="PROSITE" id="PS51189">
    <property type="entry name" value="FAT"/>
    <property type="match status" value="1"/>
</dbReference>
<comment type="subcellular location">
    <subcellularLocation>
        <location evidence="1">Nucleus</location>
    </subcellularLocation>
</comment>
<dbReference type="PANTHER" id="PTHR37079:SF4">
    <property type="entry name" value="SERINE_THREONINE-PROTEIN KINASE ATM"/>
    <property type="match status" value="1"/>
</dbReference>
<dbReference type="InterPro" id="IPR014009">
    <property type="entry name" value="PIK_FAT"/>
</dbReference>
<evidence type="ECO:0000256" key="14">
    <source>
        <dbReference type="SAM" id="SignalP"/>
    </source>
</evidence>
<evidence type="ECO:0000256" key="2">
    <source>
        <dbReference type="ARBA" id="ARBA00012513"/>
    </source>
</evidence>
<keyword evidence="4" id="KW-0808">Transferase</keyword>
<dbReference type="OrthoDB" id="381190at2759"/>
<evidence type="ECO:0000259" key="16">
    <source>
        <dbReference type="PROSITE" id="PS51189"/>
    </source>
</evidence>
<evidence type="ECO:0000256" key="8">
    <source>
        <dbReference type="ARBA" id="ARBA00022840"/>
    </source>
</evidence>
<evidence type="ECO:0000313" key="17">
    <source>
        <dbReference type="EMBL" id="KAF2888503.1"/>
    </source>
</evidence>
<evidence type="ECO:0000256" key="6">
    <source>
        <dbReference type="ARBA" id="ARBA00022763"/>
    </source>
</evidence>
<dbReference type="PROSITE" id="PS50290">
    <property type="entry name" value="PI3_4_KINASE_3"/>
    <property type="match status" value="1"/>
</dbReference>
<evidence type="ECO:0000256" key="5">
    <source>
        <dbReference type="ARBA" id="ARBA00022741"/>
    </source>
</evidence>
<evidence type="ECO:0000256" key="1">
    <source>
        <dbReference type="ARBA" id="ARBA00004123"/>
    </source>
</evidence>
<comment type="catalytic activity">
    <reaction evidence="12">
        <text>L-seryl-[protein] + ATP = O-phospho-L-seryl-[protein] + ADP + H(+)</text>
        <dbReference type="Rhea" id="RHEA:17989"/>
        <dbReference type="Rhea" id="RHEA-COMP:9863"/>
        <dbReference type="Rhea" id="RHEA-COMP:11604"/>
        <dbReference type="ChEBI" id="CHEBI:15378"/>
        <dbReference type="ChEBI" id="CHEBI:29999"/>
        <dbReference type="ChEBI" id="CHEBI:30616"/>
        <dbReference type="ChEBI" id="CHEBI:83421"/>
        <dbReference type="ChEBI" id="CHEBI:456216"/>
        <dbReference type="EC" id="2.7.11.1"/>
    </reaction>
</comment>
<dbReference type="GO" id="GO:0006974">
    <property type="term" value="P:DNA damage response"/>
    <property type="evidence" value="ECO:0007669"/>
    <property type="project" value="UniProtKB-KW"/>
</dbReference>
<comment type="caution">
    <text evidence="17">The sequence shown here is derived from an EMBL/GenBank/DDBJ whole genome shotgun (WGS) entry which is preliminary data.</text>
</comment>
<evidence type="ECO:0000256" key="4">
    <source>
        <dbReference type="ARBA" id="ARBA00022679"/>
    </source>
</evidence>
<proteinExistence type="predicted"/>
<dbReference type="SUPFAM" id="SSF56112">
    <property type="entry name" value="Protein kinase-like (PK-like)"/>
    <property type="match status" value="1"/>
</dbReference>
<gene>
    <name evidence="17" type="ORF">ILUMI_17670</name>
</gene>
<feature type="domain" description="PI3K/PI4K catalytic" evidence="15">
    <location>
        <begin position="430"/>
        <end position="550"/>
    </location>
</feature>
<comment type="catalytic activity">
    <reaction evidence="11">
        <text>L-threonyl-[protein] + ATP = O-phospho-L-threonyl-[protein] + ADP + H(+)</text>
        <dbReference type="Rhea" id="RHEA:46608"/>
        <dbReference type="Rhea" id="RHEA-COMP:11060"/>
        <dbReference type="Rhea" id="RHEA-COMP:11605"/>
        <dbReference type="ChEBI" id="CHEBI:15378"/>
        <dbReference type="ChEBI" id="CHEBI:30013"/>
        <dbReference type="ChEBI" id="CHEBI:30616"/>
        <dbReference type="ChEBI" id="CHEBI:61977"/>
        <dbReference type="ChEBI" id="CHEBI:456216"/>
        <dbReference type="EC" id="2.7.11.1"/>
    </reaction>
</comment>
<evidence type="ECO:0000256" key="7">
    <source>
        <dbReference type="ARBA" id="ARBA00022777"/>
    </source>
</evidence>
<dbReference type="PANTHER" id="PTHR37079">
    <property type="entry name" value="SERINE/THREONINE-PROTEIN KINASE ATM"/>
    <property type="match status" value="1"/>
</dbReference>
<keyword evidence="14" id="KW-0732">Signal</keyword>
<name>A0A8K0CJF8_IGNLU</name>
<dbReference type="EC" id="2.7.11.1" evidence="2"/>
<dbReference type="GO" id="GO:0004674">
    <property type="term" value="F:protein serine/threonine kinase activity"/>
    <property type="evidence" value="ECO:0007669"/>
    <property type="project" value="UniProtKB-KW"/>
</dbReference>
<dbReference type="InterPro" id="IPR000403">
    <property type="entry name" value="PI3/4_kinase_cat_dom"/>
</dbReference>
<dbReference type="GO" id="GO:0005634">
    <property type="term" value="C:nucleus"/>
    <property type="evidence" value="ECO:0007669"/>
    <property type="project" value="UniProtKB-SubCell"/>
</dbReference>
<dbReference type="InterPro" id="IPR038980">
    <property type="entry name" value="ATM_plant"/>
</dbReference>
<protein>
    <recommendedName>
        <fullName evidence="13">Serine/threonine-protein kinase ATM</fullName>
        <ecNumber evidence="2">2.7.11.1</ecNumber>
    </recommendedName>
</protein>
<keyword evidence="18" id="KW-1185">Reference proteome</keyword>
<dbReference type="PROSITE" id="PS00915">
    <property type="entry name" value="PI3_4_KINASE_1"/>
    <property type="match status" value="1"/>
</dbReference>
<feature type="chain" id="PRO_5035454247" description="Serine/threonine-protein kinase ATM" evidence="14">
    <location>
        <begin position="23"/>
        <end position="550"/>
    </location>
</feature>
<keyword evidence="3" id="KW-0723">Serine/threonine-protein kinase</keyword>
<keyword evidence="10" id="KW-0131">Cell cycle</keyword>